<dbReference type="Pfam" id="PF20239">
    <property type="entry name" value="DUF6596"/>
    <property type="match status" value="1"/>
</dbReference>
<dbReference type="GO" id="GO:0016987">
    <property type="term" value="F:sigma factor activity"/>
    <property type="evidence" value="ECO:0007669"/>
    <property type="project" value="UniProtKB-KW"/>
</dbReference>
<evidence type="ECO:0000259" key="6">
    <source>
        <dbReference type="Pfam" id="PF04542"/>
    </source>
</evidence>
<evidence type="ECO:0000256" key="1">
    <source>
        <dbReference type="ARBA" id="ARBA00010641"/>
    </source>
</evidence>
<evidence type="ECO:0000256" key="4">
    <source>
        <dbReference type="ARBA" id="ARBA00023163"/>
    </source>
</evidence>
<name>A0A7W3JC47_9MICO</name>
<reference evidence="9 10" key="1">
    <citation type="submission" date="2020-07" db="EMBL/GenBank/DDBJ databases">
        <title>Sequencing the genomes of 1000 actinobacteria strains.</title>
        <authorList>
            <person name="Klenk H.-P."/>
        </authorList>
    </citation>
    <scope>NUCLEOTIDE SEQUENCE [LARGE SCALE GENOMIC DNA]</scope>
    <source>
        <strain evidence="9 10">DSM 44121</strain>
    </source>
</reference>
<evidence type="ECO:0000313" key="9">
    <source>
        <dbReference type="EMBL" id="MBA8810079.1"/>
    </source>
</evidence>
<dbReference type="PANTHER" id="PTHR47756">
    <property type="entry name" value="BLL6612 PROTEIN-RELATED"/>
    <property type="match status" value="1"/>
</dbReference>
<keyword evidence="2" id="KW-0805">Transcription regulation</keyword>
<dbReference type="InterPro" id="IPR007627">
    <property type="entry name" value="RNA_pol_sigma70_r2"/>
</dbReference>
<keyword evidence="10" id="KW-1185">Reference proteome</keyword>
<dbReference type="InterPro" id="IPR014284">
    <property type="entry name" value="RNA_pol_sigma-70_dom"/>
</dbReference>
<evidence type="ECO:0000256" key="3">
    <source>
        <dbReference type="ARBA" id="ARBA00023082"/>
    </source>
</evidence>
<dbReference type="AlphaFoldDB" id="A0A7W3JC47"/>
<dbReference type="SUPFAM" id="SSF88946">
    <property type="entry name" value="Sigma2 domain of RNA polymerase sigma factors"/>
    <property type="match status" value="1"/>
</dbReference>
<dbReference type="InterPro" id="IPR036388">
    <property type="entry name" value="WH-like_DNA-bd_sf"/>
</dbReference>
<feature type="compositionally biased region" description="Pro residues" evidence="5">
    <location>
        <begin position="291"/>
        <end position="301"/>
    </location>
</feature>
<dbReference type="InterPro" id="IPR013249">
    <property type="entry name" value="RNA_pol_sigma70_r4_t2"/>
</dbReference>
<dbReference type="GO" id="GO:0006352">
    <property type="term" value="P:DNA-templated transcription initiation"/>
    <property type="evidence" value="ECO:0007669"/>
    <property type="project" value="InterPro"/>
</dbReference>
<sequence length="486" mass="51613">MTDVGQAVTAAFRDEWARVLAAVARSTGDLDLAEDCAQEAFAVALRTWERDGVPDRPGAWLTTTARNRALDRLRRRKVEAEKTATAARLTYRAGGLPGADDGTAEPDPVGDAAVSTLDGATWDAVGPDEPDGDLLRLVFTCCHPALPLEERVALTLRSLTGMTTAQVARAFLVPEATMAQRLTRAKRKIRSTGIAFRVPPPELLPERVSAVLAVLYVLFTEGYDAWAEPAVDVGGAVAVEGAAARRVLADDAVRVARLVARLLPDEPEARGLLALLLLQHARRAARLGTPGPVPGAAPPGQPGAAPSAQPDAVPRTLEEQDRSLWRADEIAEGLAVLDDALAERRAGPYQVQAAIAALHARAASADQTDWAEIVALYDVLLGMTRSPVVALNRAVAVGMLRGPEAGLAAVDDAAGAPELADYHLLPAMRADLLRRAGRPAEAAAEYRRALGQVDREGDRRLLSLRLAEVNADGPVSRTGHRSDPYV</sequence>
<evidence type="ECO:0000256" key="5">
    <source>
        <dbReference type="SAM" id="MobiDB-lite"/>
    </source>
</evidence>
<dbReference type="Pfam" id="PF04542">
    <property type="entry name" value="Sigma70_r2"/>
    <property type="match status" value="1"/>
</dbReference>
<keyword evidence="3" id="KW-0731">Sigma factor</keyword>
<dbReference type="GO" id="GO:0003677">
    <property type="term" value="F:DNA binding"/>
    <property type="evidence" value="ECO:0007669"/>
    <property type="project" value="InterPro"/>
</dbReference>
<dbReference type="RefSeq" id="WP_182619233.1">
    <property type="nucleotide sequence ID" value="NZ_JACGWV010000002.1"/>
</dbReference>
<comment type="similarity">
    <text evidence="1">Belongs to the sigma-70 factor family. ECF subfamily.</text>
</comment>
<comment type="caution">
    <text evidence="9">The sequence shown here is derived from an EMBL/GenBank/DDBJ whole genome shotgun (WGS) entry which is preliminary data.</text>
</comment>
<feature type="domain" description="RNA polymerase sigma factor 70 region 4 type 2" evidence="7">
    <location>
        <begin position="139"/>
        <end position="189"/>
    </location>
</feature>
<feature type="region of interest" description="Disordered" evidence="5">
    <location>
        <begin position="288"/>
        <end position="320"/>
    </location>
</feature>
<dbReference type="InterPro" id="IPR013325">
    <property type="entry name" value="RNA_pol_sigma_r2"/>
</dbReference>
<dbReference type="Gene3D" id="1.10.10.10">
    <property type="entry name" value="Winged helix-like DNA-binding domain superfamily/Winged helix DNA-binding domain"/>
    <property type="match status" value="1"/>
</dbReference>
<dbReference type="Pfam" id="PF08281">
    <property type="entry name" value="Sigma70_r4_2"/>
    <property type="match status" value="1"/>
</dbReference>
<protein>
    <submittedName>
        <fullName evidence="9">RNA polymerase sigma-70 factor (ECF subfamily)</fullName>
    </submittedName>
</protein>
<dbReference type="PANTHER" id="PTHR47756:SF2">
    <property type="entry name" value="BLL6612 PROTEIN"/>
    <property type="match status" value="1"/>
</dbReference>
<dbReference type="InterPro" id="IPR013324">
    <property type="entry name" value="RNA_pol_sigma_r3/r4-like"/>
</dbReference>
<dbReference type="Proteomes" id="UP000540568">
    <property type="component" value="Unassembled WGS sequence"/>
</dbReference>
<gene>
    <name evidence="9" type="ORF">FHX71_004055</name>
</gene>
<evidence type="ECO:0000313" key="10">
    <source>
        <dbReference type="Proteomes" id="UP000540568"/>
    </source>
</evidence>
<organism evidence="9 10">
    <name type="scientific">Promicromonospora sukumoe</name>
    <dbReference type="NCBI Taxonomy" id="88382"/>
    <lineage>
        <taxon>Bacteria</taxon>
        <taxon>Bacillati</taxon>
        <taxon>Actinomycetota</taxon>
        <taxon>Actinomycetes</taxon>
        <taxon>Micrococcales</taxon>
        <taxon>Promicromonosporaceae</taxon>
        <taxon>Promicromonospora</taxon>
    </lineage>
</organism>
<dbReference type="NCBIfam" id="TIGR02937">
    <property type="entry name" value="sigma70-ECF"/>
    <property type="match status" value="1"/>
</dbReference>
<dbReference type="Gene3D" id="1.10.1740.10">
    <property type="match status" value="1"/>
</dbReference>
<dbReference type="SUPFAM" id="SSF88659">
    <property type="entry name" value="Sigma3 and sigma4 domains of RNA polymerase sigma factors"/>
    <property type="match status" value="1"/>
</dbReference>
<accession>A0A7W3JC47</accession>
<evidence type="ECO:0000259" key="7">
    <source>
        <dbReference type="Pfam" id="PF08281"/>
    </source>
</evidence>
<dbReference type="InterPro" id="IPR046531">
    <property type="entry name" value="DUF6596"/>
</dbReference>
<keyword evidence="4" id="KW-0804">Transcription</keyword>
<proteinExistence type="inferred from homology"/>
<evidence type="ECO:0000256" key="2">
    <source>
        <dbReference type="ARBA" id="ARBA00023015"/>
    </source>
</evidence>
<evidence type="ECO:0000259" key="8">
    <source>
        <dbReference type="Pfam" id="PF20239"/>
    </source>
</evidence>
<feature type="domain" description="RNA polymerase sigma-70 region 2" evidence="6">
    <location>
        <begin position="18"/>
        <end position="77"/>
    </location>
</feature>
<dbReference type="EMBL" id="JACGWV010000002">
    <property type="protein sequence ID" value="MBA8810079.1"/>
    <property type="molecule type" value="Genomic_DNA"/>
</dbReference>
<feature type="domain" description="DUF6596" evidence="8">
    <location>
        <begin position="207"/>
        <end position="290"/>
    </location>
</feature>